<name>A0AAV7UST8_PLEWA</name>
<accession>A0AAV7UST8</accession>
<protein>
    <submittedName>
        <fullName evidence="1">Uncharacterized protein</fullName>
    </submittedName>
</protein>
<sequence length="68" mass="7824">MVCGNIIYFSSPTTFKYCAVTRFYTGAWTSARALHKRQAEVLEEIFRNRGTNDRNEVLTWGGYLPLDS</sequence>
<comment type="caution">
    <text evidence="1">The sequence shown here is derived from an EMBL/GenBank/DDBJ whole genome shotgun (WGS) entry which is preliminary data.</text>
</comment>
<keyword evidence="2" id="KW-1185">Reference proteome</keyword>
<dbReference type="EMBL" id="JANPWB010000004">
    <property type="protein sequence ID" value="KAJ1191474.1"/>
    <property type="molecule type" value="Genomic_DNA"/>
</dbReference>
<proteinExistence type="predicted"/>
<gene>
    <name evidence="1" type="ORF">NDU88_000790</name>
</gene>
<evidence type="ECO:0000313" key="2">
    <source>
        <dbReference type="Proteomes" id="UP001066276"/>
    </source>
</evidence>
<dbReference type="AlphaFoldDB" id="A0AAV7UST8"/>
<evidence type="ECO:0000313" key="1">
    <source>
        <dbReference type="EMBL" id="KAJ1191474.1"/>
    </source>
</evidence>
<dbReference type="Proteomes" id="UP001066276">
    <property type="component" value="Chromosome 2_2"/>
</dbReference>
<reference evidence="1" key="1">
    <citation type="journal article" date="2022" name="bioRxiv">
        <title>Sequencing and chromosome-scale assembly of the giantPleurodeles waltlgenome.</title>
        <authorList>
            <person name="Brown T."/>
            <person name="Elewa A."/>
            <person name="Iarovenko S."/>
            <person name="Subramanian E."/>
            <person name="Araus A.J."/>
            <person name="Petzold A."/>
            <person name="Susuki M."/>
            <person name="Suzuki K.-i.T."/>
            <person name="Hayashi T."/>
            <person name="Toyoda A."/>
            <person name="Oliveira C."/>
            <person name="Osipova E."/>
            <person name="Leigh N.D."/>
            <person name="Simon A."/>
            <person name="Yun M.H."/>
        </authorList>
    </citation>
    <scope>NUCLEOTIDE SEQUENCE</scope>
    <source>
        <strain evidence="1">20211129_DDA</strain>
        <tissue evidence="1">Liver</tissue>
    </source>
</reference>
<organism evidence="1 2">
    <name type="scientific">Pleurodeles waltl</name>
    <name type="common">Iberian ribbed newt</name>
    <dbReference type="NCBI Taxonomy" id="8319"/>
    <lineage>
        <taxon>Eukaryota</taxon>
        <taxon>Metazoa</taxon>
        <taxon>Chordata</taxon>
        <taxon>Craniata</taxon>
        <taxon>Vertebrata</taxon>
        <taxon>Euteleostomi</taxon>
        <taxon>Amphibia</taxon>
        <taxon>Batrachia</taxon>
        <taxon>Caudata</taxon>
        <taxon>Salamandroidea</taxon>
        <taxon>Salamandridae</taxon>
        <taxon>Pleurodelinae</taxon>
        <taxon>Pleurodeles</taxon>
    </lineage>
</organism>